<sequence>MRVLSVLLVALSVAGSAYSQCSVNDATPAQIDSTYGPTTGGNALTFNDNLGSNIQIANNYDFVSNGVVQLNGGNNLVLTGTLNPVNSSLTDKFSLRAAFVKSGAPSDVKQELNSNAYKANGGPVDPSTWSFYQIIPEKTKMVSLTNPNAVVTMSENPSTALQLGVGANGKNIQNGASGWFQFQATDGTNTAQSNPGGMEVVDININLGCSSTFDCQSNTYSISKASIDSTLTDTQGAQALYVDQVSSVFNNQQKFDTSAGTVNTISIDQTTGNLHLTSGFTSLGDQTTVQCDLRFNPALPNADYMAKLELKNSAYVSGGGSIDPNTWAYYTVNASGSSCTRNDGTAITITGDHDNMYLQWGKGANGKNGNFGLSVWLNYVDAALTNPFFDINVDTVCDNNPSTSMFYLNFTISSPKNFTTIINTLSSLNITQNSTSDNYTLTYIQQSNITSLNPISPSQTSLHNNTSTSIPSLSSSKTSSASSQNNISSSSQHNISSSSSSSKDLPETSPPTAPPATCPPGCIPAIPVVNTTETPAAGNSASNIEMSKLVVAILSLFVLAFFH</sequence>
<evidence type="ECO:0000256" key="1">
    <source>
        <dbReference type="SAM" id="MobiDB-lite"/>
    </source>
</evidence>
<dbReference type="Proteomes" id="UP001344447">
    <property type="component" value="Unassembled WGS sequence"/>
</dbReference>
<organism evidence="3 4">
    <name type="scientific">Dictyostelium firmibasis</name>
    <dbReference type="NCBI Taxonomy" id="79012"/>
    <lineage>
        <taxon>Eukaryota</taxon>
        <taxon>Amoebozoa</taxon>
        <taxon>Evosea</taxon>
        <taxon>Eumycetozoa</taxon>
        <taxon>Dictyostelia</taxon>
        <taxon>Dictyosteliales</taxon>
        <taxon>Dictyosteliaceae</taxon>
        <taxon>Dictyostelium</taxon>
    </lineage>
</organism>
<protein>
    <submittedName>
        <fullName evidence="3">Uncharacterized protein</fullName>
    </submittedName>
</protein>
<evidence type="ECO:0000313" key="3">
    <source>
        <dbReference type="EMBL" id="KAK5583450.1"/>
    </source>
</evidence>
<dbReference type="AlphaFoldDB" id="A0AAN7U8R6"/>
<feature type="signal peptide" evidence="2">
    <location>
        <begin position="1"/>
        <end position="19"/>
    </location>
</feature>
<feature type="compositionally biased region" description="Pro residues" evidence="1">
    <location>
        <begin position="508"/>
        <end position="519"/>
    </location>
</feature>
<accession>A0AAN7U8R6</accession>
<comment type="caution">
    <text evidence="3">The sequence shown here is derived from an EMBL/GenBank/DDBJ whole genome shotgun (WGS) entry which is preliminary data.</text>
</comment>
<evidence type="ECO:0000256" key="2">
    <source>
        <dbReference type="SAM" id="SignalP"/>
    </source>
</evidence>
<feature type="compositionally biased region" description="Low complexity" evidence="1">
    <location>
        <begin position="464"/>
        <end position="502"/>
    </location>
</feature>
<proteinExistence type="predicted"/>
<dbReference type="EMBL" id="JAVFKY010000001">
    <property type="protein sequence ID" value="KAK5583450.1"/>
    <property type="molecule type" value="Genomic_DNA"/>
</dbReference>
<name>A0AAN7U8R6_9MYCE</name>
<feature type="region of interest" description="Disordered" evidence="1">
    <location>
        <begin position="455"/>
        <end position="519"/>
    </location>
</feature>
<keyword evidence="2" id="KW-0732">Signal</keyword>
<reference evidence="3 4" key="1">
    <citation type="submission" date="2023-11" db="EMBL/GenBank/DDBJ databases">
        <title>Dfirmibasis_genome.</title>
        <authorList>
            <person name="Edelbroek B."/>
            <person name="Kjellin J."/>
            <person name="Jerlstrom-Hultqvist J."/>
            <person name="Soderbom F."/>
        </authorList>
    </citation>
    <scope>NUCLEOTIDE SEQUENCE [LARGE SCALE GENOMIC DNA]</scope>
    <source>
        <strain evidence="3 4">TNS-C-14</strain>
    </source>
</reference>
<feature type="chain" id="PRO_5043017902" evidence="2">
    <location>
        <begin position="20"/>
        <end position="563"/>
    </location>
</feature>
<gene>
    <name evidence="3" type="ORF">RB653_005045</name>
</gene>
<keyword evidence="4" id="KW-1185">Reference proteome</keyword>
<evidence type="ECO:0000313" key="4">
    <source>
        <dbReference type="Proteomes" id="UP001344447"/>
    </source>
</evidence>